<organism evidence="4 5">
    <name type="scientific">Namhaeicola litoreus</name>
    <dbReference type="NCBI Taxonomy" id="1052145"/>
    <lineage>
        <taxon>Bacteria</taxon>
        <taxon>Pseudomonadati</taxon>
        <taxon>Bacteroidota</taxon>
        <taxon>Flavobacteriia</taxon>
        <taxon>Flavobacteriales</taxon>
        <taxon>Flavobacteriaceae</taxon>
        <taxon>Namhaeicola</taxon>
    </lineage>
</organism>
<accession>A0ABW3Y4C0</accession>
<evidence type="ECO:0000313" key="5">
    <source>
        <dbReference type="Proteomes" id="UP001597201"/>
    </source>
</evidence>
<evidence type="ECO:0000259" key="3">
    <source>
        <dbReference type="Pfam" id="PF00685"/>
    </source>
</evidence>
<dbReference type="EC" id="2.8.2.-" evidence="4"/>
<keyword evidence="2" id="KW-0325">Glycoprotein</keyword>
<dbReference type="InterPro" id="IPR000863">
    <property type="entry name" value="Sulfotransferase_dom"/>
</dbReference>
<dbReference type="RefSeq" id="WP_377178861.1">
    <property type="nucleotide sequence ID" value="NZ_JBHTMY010000003.1"/>
</dbReference>
<dbReference type="Gene3D" id="3.40.50.300">
    <property type="entry name" value="P-loop containing nucleotide triphosphate hydrolases"/>
    <property type="match status" value="1"/>
</dbReference>
<dbReference type="GO" id="GO:0016740">
    <property type="term" value="F:transferase activity"/>
    <property type="evidence" value="ECO:0007669"/>
    <property type="project" value="UniProtKB-KW"/>
</dbReference>
<dbReference type="PANTHER" id="PTHR10605:SF56">
    <property type="entry name" value="BIFUNCTIONAL HEPARAN SULFATE N-DEACETYLASE_N-SULFOTRANSFERASE"/>
    <property type="match status" value="1"/>
</dbReference>
<dbReference type="InterPro" id="IPR037359">
    <property type="entry name" value="NST/OST"/>
</dbReference>
<dbReference type="EMBL" id="JBHTMY010000003">
    <property type="protein sequence ID" value="MFD1316081.1"/>
    <property type="molecule type" value="Genomic_DNA"/>
</dbReference>
<keyword evidence="5" id="KW-1185">Reference proteome</keyword>
<evidence type="ECO:0000256" key="1">
    <source>
        <dbReference type="ARBA" id="ARBA00022679"/>
    </source>
</evidence>
<dbReference type="PANTHER" id="PTHR10605">
    <property type="entry name" value="HEPARAN SULFATE SULFOTRANSFERASE"/>
    <property type="match status" value="1"/>
</dbReference>
<dbReference type="SUPFAM" id="SSF52540">
    <property type="entry name" value="P-loop containing nucleoside triphosphate hydrolases"/>
    <property type="match status" value="1"/>
</dbReference>
<dbReference type="InterPro" id="IPR027417">
    <property type="entry name" value="P-loop_NTPase"/>
</dbReference>
<dbReference type="Pfam" id="PF00685">
    <property type="entry name" value="Sulfotransfer_1"/>
    <property type="match status" value="1"/>
</dbReference>
<reference evidence="5" key="1">
    <citation type="journal article" date="2019" name="Int. J. Syst. Evol. Microbiol.">
        <title>The Global Catalogue of Microorganisms (GCM) 10K type strain sequencing project: providing services to taxonomists for standard genome sequencing and annotation.</title>
        <authorList>
            <consortium name="The Broad Institute Genomics Platform"/>
            <consortium name="The Broad Institute Genome Sequencing Center for Infectious Disease"/>
            <person name="Wu L."/>
            <person name="Ma J."/>
        </authorList>
    </citation>
    <scope>NUCLEOTIDE SEQUENCE [LARGE SCALE GENOMIC DNA]</scope>
    <source>
        <strain evidence="5">CCUG 61485</strain>
    </source>
</reference>
<comment type="caution">
    <text evidence="4">The sequence shown here is derived from an EMBL/GenBank/DDBJ whole genome shotgun (WGS) entry which is preliminary data.</text>
</comment>
<name>A0ABW3Y4C0_9FLAO</name>
<dbReference type="Proteomes" id="UP001597201">
    <property type="component" value="Unassembled WGS sequence"/>
</dbReference>
<protein>
    <submittedName>
        <fullName evidence="4">Sulfotransferase family protein</fullName>
        <ecNumber evidence="4">2.8.2.-</ecNumber>
    </submittedName>
</protein>
<evidence type="ECO:0000313" key="4">
    <source>
        <dbReference type="EMBL" id="MFD1316081.1"/>
    </source>
</evidence>
<feature type="domain" description="Sulfotransferase" evidence="3">
    <location>
        <begin position="3"/>
        <end position="198"/>
    </location>
</feature>
<proteinExistence type="predicted"/>
<sequence>MNHCIIVGAQRSGSTYLFKLLEEHPEVCVSQPSKPEPKYFLHLDQNLNKDEYLNKYFSNCEKGKRIYLEKSTSYYESKEAASNINRILPQAKILFVLRDPVERALSNYFFSLNNGLETRSLKEVFLDNIPPPKYNRSEISVNPFDYLGRGEYLNYIKTYLDYFSRENVKVVILEELLDSVNTIQAIYSFLGIYKSYVPSNLNQKINMSQRNEEVIDVIKVQLKEYYKKHNFHLESLLHQTLTNWN</sequence>
<evidence type="ECO:0000256" key="2">
    <source>
        <dbReference type="ARBA" id="ARBA00023180"/>
    </source>
</evidence>
<keyword evidence="1 4" id="KW-0808">Transferase</keyword>
<gene>
    <name evidence="4" type="ORF">ACFQ39_10665</name>
</gene>